<dbReference type="Pfam" id="PF01966">
    <property type="entry name" value="HD"/>
    <property type="match status" value="1"/>
</dbReference>
<evidence type="ECO:0000259" key="1">
    <source>
        <dbReference type="Pfam" id="PF01966"/>
    </source>
</evidence>
<evidence type="ECO:0000313" key="3">
    <source>
        <dbReference type="EMBL" id="KWX08639.1"/>
    </source>
</evidence>
<dbReference type="Proteomes" id="UP000070659">
    <property type="component" value="Unassembled WGS sequence"/>
</dbReference>
<name>A0A132MK92_9ACTN</name>
<dbReference type="PATRIC" id="fig|1469144.8.peg.35"/>
<dbReference type="AlphaFoldDB" id="A0A132MK92"/>
<dbReference type="InterPro" id="IPR003607">
    <property type="entry name" value="HD/PDEase_dom"/>
</dbReference>
<feature type="domain" description="HD" evidence="1">
    <location>
        <begin position="21"/>
        <end position="99"/>
    </location>
</feature>
<accession>A0A132MK92</accession>
<dbReference type="SUPFAM" id="SSF109604">
    <property type="entry name" value="HD-domain/PDEase-like"/>
    <property type="match status" value="1"/>
</dbReference>
<evidence type="ECO:0000313" key="4">
    <source>
        <dbReference type="Proteomes" id="UP000070598"/>
    </source>
</evidence>
<keyword evidence="2" id="KW-0378">Hydrolase</keyword>
<organism evidence="2 5">
    <name type="scientific">Carbonactinospora thermoautotrophica</name>
    <dbReference type="NCBI Taxonomy" id="1469144"/>
    <lineage>
        <taxon>Bacteria</taxon>
        <taxon>Bacillati</taxon>
        <taxon>Actinomycetota</taxon>
        <taxon>Actinomycetes</taxon>
        <taxon>Kitasatosporales</taxon>
        <taxon>Carbonactinosporaceae</taxon>
        <taxon>Carbonactinospora</taxon>
    </lineage>
</organism>
<dbReference type="InterPro" id="IPR006674">
    <property type="entry name" value="HD_domain"/>
</dbReference>
<evidence type="ECO:0000313" key="5">
    <source>
        <dbReference type="Proteomes" id="UP000070659"/>
    </source>
</evidence>
<proteinExistence type="predicted"/>
<dbReference type="Proteomes" id="UP000070598">
    <property type="component" value="Unassembled WGS sequence"/>
</dbReference>
<dbReference type="CDD" id="cd00077">
    <property type="entry name" value="HDc"/>
    <property type="match status" value="1"/>
</dbReference>
<dbReference type="Gene3D" id="1.10.3210.10">
    <property type="entry name" value="Hypothetical protein af1432"/>
    <property type="match status" value="1"/>
</dbReference>
<dbReference type="GO" id="GO:0016787">
    <property type="term" value="F:hydrolase activity"/>
    <property type="evidence" value="ECO:0007669"/>
    <property type="project" value="UniProtKB-KW"/>
</dbReference>
<protein>
    <submittedName>
        <fullName evidence="2">Phosphohydrolase</fullName>
    </submittedName>
</protein>
<gene>
    <name evidence="2" type="ORF">TH66_17470</name>
    <name evidence="3" type="ORF">TR74_14105</name>
</gene>
<dbReference type="OrthoDB" id="2989229at2"/>
<evidence type="ECO:0000313" key="2">
    <source>
        <dbReference type="EMBL" id="KWW98175.1"/>
    </source>
</evidence>
<comment type="caution">
    <text evidence="2">The sequence shown here is derived from an EMBL/GenBank/DDBJ whole genome shotgun (WGS) entry which is preliminary data.</text>
</comment>
<reference evidence="4" key="1">
    <citation type="submission" date="2015-02" db="EMBL/GenBank/DDBJ databases">
        <title>Physiological reanalysis, assessment of diazotrophy, and genome sequences of multiple isolates of Streptomyces thermoautotrophicus.</title>
        <authorList>
            <person name="MacKellar D.C."/>
            <person name="Lieber L."/>
            <person name="Norman J."/>
            <person name="Bolger A."/>
            <person name="Tobin C."/>
            <person name="Murray J.W."/>
            <person name="Friesen M."/>
            <person name="Prell J."/>
        </authorList>
    </citation>
    <scope>NUCLEOTIDE SEQUENCE [LARGE SCALE GENOMIC DNA]</scope>
    <source>
        <strain evidence="4">UBT1</strain>
    </source>
</reference>
<dbReference type="EMBL" id="JYIK01000958">
    <property type="protein sequence ID" value="KWX08639.1"/>
    <property type="molecule type" value="Genomic_DNA"/>
</dbReference>
<dbReference type="EMBL" id="JYIJ01000019">
    <property type="protein sequence ID" value="KWW98175.1"/>
    <property type="molecule type" value="Genomic_DNA"/>
</dbReference>
<sequence>MPGAVWAAELSESLLSSLGDRWRHVQGVARRAVEIADAVPEWDRPVLVAAAWLHDIGYGPAVRCTGFHPLDGARYLESQGVDRRLCCLVAHHSAALVEAEERGLVDELGAFELEDGPVLDALVYADMTTGPQGQRLTFDQRIEEILSRYGEGTVVHRAILRARPVLAGAVERTERRLAGCRG</sequence>
<reference evidence="2 5" key="2">
    <citation type="submission" date="2015-02" db="EMBL/GenBank/DDBJ databases">
        <title>Physiological reanalysis, assessment of diazotrophy, and genome sequences of multiple isolates of Streptomyces thermoautotrophicus.</title>
        <authorList>
            <person name="MacKellar D.C."/>
            <person name="Lieber L."/>
            <person name="Norman J."/>
            <person name="Bolger A."/>
            <person name="Tobin C."/>
            <person name="Murray J.W."/>
            <person name="Prell J."/>
        </authorList>
    </citation>
    <scope>NUCLEOTIDE SEQUENCE [LARGE SCALE GENOMIC DNA]</scope>
    <source>
        <strain evidence="2 5">UBT1</strain>
    </source>
</reference>